<feature type="binding site" evidence="11">
    <location>
        <begin position="14"/>
        <end position="19"/>
    </location>
    <ligand>
        <name>ATP</name>
        <dbReference type="ChEBI" id="CHEBI:30616"/>
    </ligand>
</feature>
<keyword evidence="7 11" id="KW-0418">Kinase</keyword>
<dbReference type="EMBL" id="BOSE01000001">
    <property type="protein sequence ID" value="GIP14429.1"/>
    <property type="molecule type" value="Genomic_DNA"/>
</dbReference>
<dbReference type="GO" id="GO:0000287">
    <property type="term" value="F:magnesium ion binding"/>
    <property type="evidence" value="ECO:0007669"/>
    <property type="project" value="UniProtKB-UniRule"/>
</dbReference>
<protein>
    <recommendedName>
        <fullName evidence="3 11">Shikimate kinase</fullName>
        <shortName evidence="11">SK</shortName>
        <ecNumber evidence="3 11">2.7.1.71</ecNumber>
    </recommendedName>
</protein>
<dbReference type="EC" id="2.7.1.71" evidence="3 11"/>
<feature type="binding site" evidence="11">
    <location>
        <position position="60"/>
    </location>
    <ligand>
        <name>substrate</name>
    </ligand>
</feature>
<keyword evidence="11" id="KW-0963">Cytoplasm</keyword>
<feature type="binding site" evidence="11">
    <location>
        <position position="36"/>
    </location>
    <ligand>
        <name>substrate</name>
    </ligand>
</feature>
<keyword evidence="6 11" id="KW-0547">Nucleotide-binding</keyword>
<evidence type="ECO:0000256" key="10">
    <source>
        <dbReference type="ARBA" id="ARBA00048567"/>
    </source>
</evidence>
<comment type="caution">
    <text evidence="12">The sequence shown here is derived from an EMBL/GenBank/DDBJ whole genome shotgun (WGS) entry which is preliminary data.</text>
</comment>
<dbReference type="PRINTS" id="PR01100">
    <property type="entry name" value="SHIKIMTKNASE"/>
</dbReference>
<evidence type="ECO:0000256" key="9">
    <source>
        <dbReference type="ARBA" id="ARBA00023141"/>
    </source>
</evidence>
<evidence type="ECO:0000256" key="4">
    <source>
        <dbReference type="ARBA" id="ARBA00022605"/>
    </source>
</evidence>
<dbReference type="SUPFAM" id="SSF52540">
    <property type="entry name" value="P-loop containing nucleoside triphosphate hydrolases"/>
    <property type="match status" value="1"/>
</dbReference>
<gene>
    <name evidence="11 12" type="primary">aroK</name>
    <name evidence="12" type="ORF">J40TS1_00710</name>
</gene>
<dbReference type="Pfam" id="PF01202">
    <property type="entry name" value="SKI"/>
    <property type="match status" value="1"/>
</dbReference>
<dbReference type="PANTHER" id="PTHR21087">
    <property type="entry name" value="SHIKIMATE KINASE"/>
    <property type="match status" value="1"/>
</dbReference>
<comment type="caution">
    <text evidence="11">Lacks conserved residue(s) required for the propagation of feature annotation.</text>
</comment>
<comment type="subunit">
    <text evidence="11">Monomer.</text>
</comment>
<dbReference type="HAMAP" id="MF_00109">
    <property type="entry name" value="Shikimate_kinase"/>
    <property type="match status" value="1"/>
</dbReference>
<comment type="function">
    <text evidence="11">Catalyzes the specific phosphorylation of the 3-hydroxyl group of shikimic acid using ATP as a cosubstrate.</text>
</comment>
<sequence>MEICKKLILIGFMGTGKSSVAAGLSEALGIPHLDMDAEIVSSAGLSIPEIFAQQGEQAFRTIETKVLEKLLLAPDQAIIATGGGAVLKPYNCELMLQHGFVVALQASEQVIISRVQQDTGRPLLQGDVAERVRTLMQTRAKAYDFAHMSLDTSALSIPQVVSEIVEAWHIEAARKTSP</sequence>
<dbReference type="CDD" id="cd00464">
    <property type="entry name" value="SK"/>
    <property type="match status" value="1"/>
</dbReference>
<dbReference type="GO" id="GO:0005829">
    <property type="term" value="C:cytosol"/>
    <property type="evidence" value="ECO:0007669"/>
    <property type="project" value="TreeGrafter"/>
</dbReference>
<comment type="catalytic activity">
    <reaction evidence="10 11">
        <text>shikimate + ATP = 3-phosphoshikimate + ADP + H(+)</text>
        <dbReference type="Rhea" id="RHEA:13121"/>
        <dbReference type="ChEBI" id="CHEBI:15378"/>
        <dbReference type="ChEBI" id="CHEBI:30616"/>
        <dbReference type="ChEBI" id="CHEBI:36208"/>
        <dbReference type="ChEBI" id="CHEBI:145989"/>
        <dbReference type="ChEBI" id="CHEBI:456216"/>
        <dbReference type="EC" id="2.7.1.71"/>
    </reaction>
</comment>
<dbReference type="InterPro" id="IPR023000">
    <property type="entry name" value="Shikimate_kinase_CS"/>
</dbReference>
<proteinExistence type="inferred from homology"/>
<evidence type="ECO:0000313" key="13">
    <source>
        <dbReference type="Proteomes" id="UP000683139"/>
    </source>
</evidence>
<accession>A0A919YLV4</accession>
<keyword evidence="9 11" id="KW-0057">Aromatic amino acid biosynthesis</keyword>
<dbReference type="InterPro" id="IPR031322">
    <property type="entry name" value="Shikimate/glucono_kinase"/>
</dbReference>
<keyword evidence="11" id="KW-0460">Magnesium</keyword>
<keyword evidence="4 11" id="KW-0028">Amino-acid biosynthesis</keyword>
<dbReference type="AlphaFoldDB" id="A0A919YLV4"/>
<evidence type="ECO:0000256" key="8">
    <source>
        <dbReference type="ARBA" id="ARBA00022840"/>
    </source>
</evidence>
<feature type="binding site" evidence="11">
    <location>
        <position position="83"/>
    </location>
    <ligand>
        <name>substrate</name>
    </ligand>
</feature>
<comment type="pathway">
    <text evidence="1 11">Metabolic intermediate biosynthesis; chorismate biosynthesis; chorismate from D-erythrose 4-phosphate and phosphoenolpyruvate: step 5/7.</text>
</comment>
<organism evidence="12 13">
    <name type="scientific">Paenibacillus montaniterrae</name>
    <dbReference type="NCBI Taxonomy" id="429341"/>
    <lineage>
        <taxon>Bacteria</taxon>
        <taxon>Bacillati</taxon>
        <taxon>Bacillota</taxon>
        <taxon>Bacilli</taxon>
        <taxon>Bacillales</taxon>
        <taxon>Paenibacillaceae</taxon>
        <taxon>Paenibacillus</taxon>
    </lineage>
</organism>
<evidence type="ECO:0000256" key="5">
    <source>
        <dbReference type="ARBA" id="ARBA00022679"/>
    </source>
</evidence>
<evidence type="ECO:0000256" key="3">
    <source>
        <dbReference type="ARBA" id="ARBA00012154"/>
    </source>
</evidence>
<keyword evidence="11" id="KW-0479">Metal-binding</keyword>
<evidence type="ECO:0000313" key="12">
    <source>
        <dbReference type="EMBL" id="GIP14429.1"/>
    </source>
</evidence>
<feature type="binding site" evidence="11">
    <location>
        <position position="18"/>
    </location>
    <ligand>
        <name>Mg(2+)</name>
        <dbReference type="ChEBI" id="CHEBI:18420"/>
    </ligand>
</feature>
<keyword evidence="8 11" id="KW-0067">ATP-binding</keyword>
<evidence type="ECO:0000256" key="1">
    <source>
        <dbReference type="ARBA" id="ARBA00004842"/>
    </source>
</evidence>
<comment type="subcellular location">
    <subcellularLocation>
        <location evidence="11">Cytoplasm</location>
    </subcellularLocation>
</comment>
<dbReference type="Proteomes" id="UP000683139">
    <property type="component" value="Unassembled WGS sequence"/>
</dbReference>
<feature type="binding site" evidence="11">
    <location>
        <position position="139"/>
    </location>
    <ligand>
        <name>substrate</name>
    </ligand>
</feature>
<dbReference type="InterPro" id="IPR027417">
    <property type="entry name" value="P-loop_NTPase"/>
</dbReference>
<dbReference type="GO" id="GO:0004765">
    <property type="term" value="F:shikimate kinase activity"/>
    <property type="evidence" value="ECO:0007669"/>
    <property type="project" value="UniProtKB-UniRule"/>
</dbReference>
<evidence type="ECO:0000256" key="6">
    <source>
        <dbReference type="ARBA" id="ARBA00022741"/>
    </source>
</evidence>
<keyword evidence="13" id="KW-1185">Reference proteome</keyword>
<dbReference type="GO" id="GO:0005524">
    <property type="term" value="F:ATP binding"/>
    <property type="evidence" value="ECO:0007669"/>
    <property type="project" value="UniProtKB-UniRule"/>
</dbReference>
<evidence type="ECO:0000256" key="7">
    <source>
        <dbReference type="ARBA" id="ARBA00022777"/>
    </source>
</evidence>
<dbReference type="GO" id="GO:0009073">
    <property type="term" value="P:aromatic amino acid family biosynthetic process"/>
    <property type="evidence" value="ECO:0007669"/>
    <property type="project" value="UniProtKB-KW"/>
</dbReference>
<comment type="similarity">
    <text evidence="2 11">Belongs to the shikimate kinase family.</text>
</comment>
<feature type="binding site" evidence="11">
    <location>
        <position position="121"/>
    </location>
    <ligand>
        <name>ATP</name>
        <dbReference type="ChEBI" id="CHEBI:30616"/>
    </ligand>
</feature>
<dbReference type="PROSITE" id="PS01128">
    <property type="entry name" value="SHIKIMATE_KINASE"/>
    <property type="match status" value="1"/>
</dbReference>
<evidence type="ECO:0000256" key="11">
    <source>
        <dbReference type="HAMAP-Rule" id="MF_00109"/>
    </source>
</evidence>
<dbReference type="GO" id="GO:0009423">
    <property type="term" value="P:chorismate biosynthetic process"/>
    <property type="evidence" value="ECO:0007669"/>
    <property type="project" value="UniProtKB-UniRule"/>
</dbReference>
<comment type="cofactor">
    <cofactor evidence="11">
        <name>Mg(2+)</name>
        <dbReference type="ChEBI" id="CHEBI:18420"/>
    </cofactor>
    <text evidence="11">Binds 1 Mg(2+) ion per subunit.</text>
</comment>
<evidence type="ECO:0000256" key="2">
    <source>
        <dbReference type="ARBA" id="ARBA00006997"/>
    </source>
</evidence>
<dbReference type="InterPro" id="IPR000623">
    <property type="entry name" value="Shikimate_kinase/TSH1"/>
</dbReference>
<dbReference type="GO" id="GO:0008652">
    <property type="term" value="P:amino acid biosynthetic process"/>
    <property type="evidence" value="ECO:0007669"/>
    <property type="project" value="UniProtKB-KW"/>
</dbReference>
<reference evidence="12" key="1">
    <citation type="submission" date="2021-03" db="EMBL/GenBank/DDBJ databases">
        <title>Antimicrobial resistance genes in bacteria isolated from Japanese honey, and their potential for conferring macrolide and lincosamide resistance in the American foulbrood pathogen Paenibacillus larvae.</title>
        <authorList>
            <person name="Okamoto M."/>
            <person name="Kumagai M."/>
            <person name="Kanamori H."/>
            <person name="Takamatsu D."/>
        </authorList>
    </citation>
    <scope>NUCLEOTIDE SEQUENCE</scope>
    <source>
        <strain evidence="12">J40TS1</strain>
    </source>
</reference>
<keyword evidence="5 11" id="KW-0808">Transferase</keyword>
<dbReference type="Gene3D" id="3.40.50.300">
    <property type="entry name" value="P-loop containing nucleotide triphosphate hydrolases"/>
    <property type="match status" value="1"/>
</dbReference>
<dbReference type="PANTHER" id="PTHR21087:SF16">
    <property type="entry name" value="SHIKIMATE KINASE 1, CHLOROPLASTIC"/>
    <property type="match status" value="1"/>
</dbReference>
<dbReference type="RefSeq" id="WP_213512615.1">
    <property type="nucleotide sequence ID" value="NZ_BOSE01000001.1"/>
</dbReference>
<name>A0A919YLV4_9BACL</name>